<comment type="caution">
    <text evidence="3">The sequence shown here is derived from an EMBL/GenBank/DDBJ whole genome shotgun (WGS) entry which is preliminary data.</text>
</comment>
<keyword evidence="2" id="KW-0812">Transmembrane</keyword>
<dbReference type="Proteomes" id="UP000033423">
    <property type="component" value="Unassembled WGS sequence"/>
</dbReference>
<organism evidence="3 4">
    <name type="scientific">Candidatus Magnetobacterium bavaricum</name>
    <dbReference type="NCBI Taxonomy" id="29290"/>
    <lineage>
        <taxon>Bacteria</taxon>
        <taxon>Pseudomonadati</taxon>
        <taxon>Nitrospirota</taxon>
        <taxon>Thermodesulfovibrionia</taxon>
        <taxon>Thermodesulfovibrionales</taxon>
        <taxon>Candidatus Magnetobacteriaceae</taxon>
        <taxon>Candidatus Magnetobacterium</taxon>
    </lineage>
</organism>
<proteinExistence type="predicted"/>
<name>A0A0F3GXK7_9BACT</name>
<evidence type="ECO:0000256" key="1">
    <source>
        <dbReference type="SAM" id="MobiDB-lite"/>
    </source>
</evidence>
<feature type="transmembrane region" description="Helical" evidence="2">
    <location>
        <begin position="33"/>
        <end position="54"/>
    </location>
</feature>
<protein>
    <submittedName>
        <fullName evidence="3">Uncharacterized protein</fullName>
    </submittedName>
</protein>
<accession>A0A0F3GXK7</accession>
<keyword evidence="2" id="KW-0472">Membrane</keyword>
<keyword evidence="2" id="KW-1133">Transmembrane helix</keyword>
<evidence type="ECO:0000256" key="2">
    <source>
        <dbReference type="SAM" id="Phobius"/>
    </source>
</evidence>
<sequence>MYNNITPKKRKKGGGSAPPSDPPCKGTSPLNPFILVIVTSALLLITVSPSAVFYDYDRYCK</sequence>
<evidence type="ECO:0000313" key="3">
    <source>
        <dbReference type="EMBL" id="KJU86724.1"/>
    </source>
</evidence>
<gene>
    <name evidence="3" type="ORF">MBAV_001080</name>
</gene>
<feature type="region of interest" description="Disordered" evidence="1">
    <location>
        <begin position="1"/>
        <end position="25"/>
    </location>
</feature>
<dbReference type="EMBL" id="LACI01000481">
    <property type="protein sequence ID" value="KJU86724.1"/>
    <property type="molecule type" value="Genomic_DNA"/>
</dbReference>
<dbReference type="AlphaFoldDB" id="A0A0F3GXK7"/>
<evidence type="ECO:0000313" key="4">
    <source>
        <dbReference type="Proteomes" id="UP000033423"/>
    </source>
</evidence>
<keyword evidence="4" id="KW-1185">Reference proteome</keyword>
<reference evidence="3 4" key="1">
    <citation type="submission" date="2015-02" db="EMBL/GenBank/DDBJ databases">
        <title>Single-cell genomics of uncultivated deep-branching MTB reveals a conserved set of magnetosome genes.</title>
        <authorList>
            <person name="Kolinko S."/>
            <person name="Richter M."/>
            <person name="Glockner F.O."/>
            <person name="Brachmann A."/>
            <person name="Schuler D."/>
        </authorList>
    </citation>
    <scope>NUCLEOTIDE SEQUENCE [LARGE SCALE GENOMIC DNA]</scope>
    <source>
        <strain evidence="3">TM-1</strain>
    </source>
</reference>